<evidence type="ECO:0000256" key="5">
    <source>
        <dbReference type="ARBA" id="ARBA00022917"/>
    </source>
</evidence>
<feature type="domain" description="Tr-type G" evidence="10">
    <location>
        <begin position="139"/>
        <end position="324"/>
    </location>
</feature>
<dbReference type="FunFam" id="3.40.50.10050:FF:000001">
    <property type="entry name" value="Translation initiation factor IF-2"/>
    <property type="match status" value="1"/>
</dbReference>
<dbReference type="InterPro" id="IPR044145">
    <property type="entry name" value="IF2_II"/>
</dbReference>
<dbReference type="GO" id="GO:0003924">
    <property type="term" value="F:GTPase activity"/>
    <property type="evidence" value="ECO:0007669"/>
    <property type="project" value="UniProtKB-UniRule"/>
</dbReference>
<dbReference type="HAMAP" id="MF_00100_B">
    <property type="entry name" value="IF_2_B"/>
    <property type="match status" value="1"/>
</dbReference>
<keyword evidence="7" id="KW-0963">Cytoplasm</keyword>
<feature type="coiled-coil region" evidence="9">
    <location>
        <begin position="406"/>
        <end position="433"/>
    </location>
</feature>
<evidence type="ECO:0000313" key="11">
    <source>
        <dbReference type="EMBL" id="OGE74838.1"/>
    </source>
</evidence>
<comment type="similarity">
    <text evidence="1 7 8">Belongs to the TRAFAC class translation factor GTPase superfamily. Classic translation factor GTPase family. IF-2 subfamily.</text>
</comment>
<sequence>MSVHELRSRIRAAGFRVSVKARKVDNSLAKEIIKKLSGAPAQAPVVVERVGKVEIPPFVTVKEFSERLKQPVTEVIKKLIQNGVMATINEEIDAETATIIAADFGAEIEVQREAMAQGRLGAGYVQDLLSREDSAKLKPRPPIVAVMGHVDHGKTTLLDTIRKTNVVATEAGAITQKIGAYQVTIGHPEGAEATEGSQGDFAGRKITFLDTPGHEAFAAMRARGANVTDIIVLVVAADDSVKPQTVEVINRAKLTKTPLIVAINKIDKPGASPDKTKADLASLGVTVEDWGGTTPSAAISAKQGTGIDKLLELILLAAEVEELRANPTGQVLGTVIDSHLSRGQGAVATVLVQNGELRVGDPIVVGTAYGKTRSMEDAMGRKVKAAPPSTPVLISGLSDVPEVGDILKVVANIEEAKQQALALQKQERAKRLQSKPLIKLDPKQRELKVILRAGVQGSMEALHDALLRLGSDEVKLNIVDQGVGEITDSDITLAENTRSVILGFHTKAGASALKLAKLRGVTVDLYEVIYELIEDVTSVLLAMMPVEIQQVILGRAKIKAVFRTEKDSMIIGGEVIEGRVVDKKKFKIFRTKTFIGEGKIDELQQNRVEAPEVLAGKEFGLKVLTQKPILAGDILEVFDEQVKKREAPKT</sequence>
<dbReference type="InterPro" id="IPR009000">
    <property type="entry name" value="Transl_B-barrel_sf"/>
</dbReference>
<gene>
    <name evidence="7" type="primary">infB</name>
    <name evidence="11" type="ORF">A3K06_02510</name>
</gene>
<dbReference type="Pfam" id="PF04760">
    <property type="entry name" value="IF2_N"/>
    <property type="match status" value="1"/>
</dbReference>
<comment type="caution">
    <text evidence="7">Lacks conserved residue(s) required for the propagation of feature annotation.</text>
</comment>
<dbReference type="InterPro" id="IPR015760">
    <property type="entry name" value="TIF_IF2"/>
</dbReference>
<dbReference type="CDD" id="cd03702">
    <property type="entry name" value="IF2_mtIF2_II"/>
    <property type="match status" value="1"/>
</dbReference>
<evidence type="ECO:0000256" key="4">
    <source>
        <dbReference type="ARBA" id="ARBA00022741"/>
    </source>
</evidence>
<dbReference type="InterPro" id="IPR005225">
    <property type="entry name" value="Small_GTP-bd"/>
</dbReference>
<keyword evidence="9" id="KW-0175">Coiled coil</keyword>
<dbReference type="GO" id="GO:0005525">
    <property type="term" value="F:GTP binding"/>
    <property type="evidence" value="ECO:0007669"/>
    <property type="project" value="UniProtKB-KW"/>
</dbReference>
<dbReference type="Gene3D" id="3.40.50.10050">
    <property type="entry name" value="Translation initiation factor IF- 2, domain 3"/>
    <property type="match status" value="1"/>
</dbReference>
<dbReference type="InterPro" id="IPR023115">
    <property type="entry name" value="TIF_IF2_dom3"/>
</dbReference>
<evidence type="ECO:0000256" key="1">
    <source>
        <dbReference type="ARBA" id="ARBA00007733"/>
    </source>
</evidence>
<evidence type="ECO:0000256" key="7">
    <source>
        <dbReference type="HAMAP-Rule" id="MF_00100"/>
    </source>
</evidence>
<dbReference type="PRINTS" id="PR00315">
    <property type="entry name" value="ELONGATNFCT"/>
</dbReference>
<feature type="binding site" evidence="7">
    <location>
        <begin position="264"/>
        <end position="267"/>
    </location>
    <ligand>
        <name>GTP</name>
        <dbReference type="ChEBI" id="CHEBI:37565"/>
    </ligand>
</feature>
<dbReference type="InterPro" id="IPR006847">
    <property type="entry name" value="IF2_N"/>
</dbReference>
<dbReference type="EMBL" id="MFEG01000039">
    <property type="protein sequence ID" value="OGE74838.1"/>
    <property type="molecule type" value="Genomic_DNA"/>
</dbReference>
<feature type="binding site" evidence="7">
    <location>
        <begin position="148"/>
        <end position="155"/>
    </location>
    <ligand>
        <name>GTP</name>
        <dbReference type="ChEBI" id="CHEBI:37565"/>
    </ligand>
</feature>
<evidence type="ECO:0000256" key="9">
    <source>
        <dbReference type="SAM" id="Coils"/>
    </source>
</evidence>
<dbReference type="Pfam" id="PF11987">
    <property type="entry name" value="IF-2"/>
    <property type="match status" value="1"/>
</dbReference>
<evidence type="ECO:0000256" key="3">
    <source>
        <dbReference type="ARBA" id="ARBA00022540"/>
    </source>
</evidence>
<dbReference type="NCBIfam" id="TIGR00487">
    <property type="entry name" value="IF-2"/>
    <property type="match status" value="1"/>
</dbReference>
<keyword evidence="3 7" id="KW-0396">Initiation factor</keyword>
<dbReference type="Gene3D" id="2.40.30.10">
    <property type="entry name" value="Translation factors"/>
    <property type="match status" value="2"/>
</dbReference>
<name>A0A1F5NBA3_9BACT</name>
<feature type="binding site" evidence="7">
    <location>
        <begin position="210"/>
        <end position="214"/>
    </location>
    <ligand>
        <name>GTP</name>
        <dbReference type="ChEBI" id="CHEBI:37565"/>
    </ligand>
</feature>
<dbReference type="AlphaFoldDB" id="A0A1F5NBA3"/>
<proteinExistence type="inferred from homology"/>
<dbReference type="GO" id="GO:0003743">
    <property type="term" value="F:translation initiation factor activity"/>
    <property type="evidence" value="ECO:0007669"/>
    <property type="project" value="UniProtKB-UniRule"/>
</dbReference>
<dbReference type="PANTHER" id="PTHR43381">
    <property type="entry name" value="TRANSLATION INITIATION FACTOR IF-2-RELATED"/>
    <property type="match status" value="1"/>
</dbReference>
<keyword evidence="5 7" id="KW-0648">Protein biosynthesis</keyword>
<dbReference type="PANTHER" id="PTHR43381:SF5">
    <property type="entry name" value="TR-TYPE G DOMAIN-CONTAINING PROTEIN"/>
    <property type="match status" value="1"/>
</dbReference>
<dbReference type="Proteomes" id="UP000176547">
    <property type="component" value="Unassembled WGS sequence"/>
</dbReference>
<comment type="caution">
    <text evidence="11">The sequence shown here is derived from an EMBL/GenBank/DDBJ whole genome shotgun (WGS) entry which is preliminary data.</text>
</comment>
<comment type="function">
    <text evidence="7 8">One of the essential components for the initiation of protein synthesis. Protects formylmethionyl-tRNA from spontaneous hydrolysis and promotes its binding to the 30S ribosomal subunits. Also involved in the hydrolysis of GTP during the formation of the 70S ribosomal complex.</text>
</comment>
<organism evidence="11 12">
    <name type="scientific">Candidatus Doudnabacteria bacterium RIFCSPHIGHO2_01_52_17</name>
    <dbReference type="NCBI Taxonomy" id="1817820"/>
    <lineage>
        <taxon>Bacteria</taxon>
        <taxon>Candidatus Doudnaibacteriota</taxon>
    </lineage>
</organism>
<keyword evidence="4 7" id="KW-0547">Nucleotide-binding</keyword>
<evidence type="ECO:0000256" key="2">
    <source>
        <dbReference type="ARBA" id="ARBA00020675"/>
    </source>
</evidence>
<dbReference type="Pfam" id="PF00009">
    <property type="entry name" value="GTP_EFTU"/>
    <property type="match status" value="1"/>
</dbReference>
<dbReference type="FunFam" id="2.40.30.10:FF:000054">
    <property type="entry name" value="Translation initiation factor IF-2"/>
    <property type="match status" value="1"/>
</dbReference>
<dbReference type="Pfam" id="PF22042">
    <property type="entry name" value="EF-G_D2"/>
    <property type="match status" value="1"/>
</dbReference>
<keyword evidence="6 7" id="KW-0342">GTP-binding</keyword>
<protein>
    <recommendedName>
        <fullName evidence="2 7">Translation initiation factor IF-2</fullName>
    </recommendedName>
</protein>
<evidence type="ECO:0000313" key="12">
    <source>
        <dbReference type="Proteomes" id="UP000176547"/>
    </source>
</evidence>
<dbReference type="InterPro" id="IPR036925">
    <property type="entry name" value="TIF_IF2_dom3_sf"/>
</dbReference>
<dbReference type="InterPro" id="IPR027417">
    <property type="entry name" value="P-loop_NTPase"/>
</dbReference>
<dbReference type="InterPro" id="IPR000795">
    <property type="entry name" value="T_Tr_GTP-bd_dom"/>
</dbReference>
<dbReference type="SUPFAM" id="SSF52540">
    <property type="entry name" value="P-loop containing nucleoside triphosphate hydrolases"/>
    <property type="match status" value="1"/>
</dbReference>
<dbReference type="Gene3D" id="3.40.50.300">
    <property type="entry name" value="P-loop containing nucleotide triphosphate hydrolases"/>
    <property type="match status" value="1"/>
</dbReference>
<evidence type="ECO:0000256" key="8">
    <source>
        <dbReference type="RuleBase" id="RU000644"/>
    </source>
</evidence>
<dbReference type="NCBIfam" id="TIGR00231">
    <property type="entry name" value="small_GTP"/>
    <property type="match status" value="1"/>
</dbReference>
<evidence type="ECO:0000256" key="6">
    <source>
        <dbReference type="ARBA" id="ARBA00023134"/>
    </source>
</evidence>
<dbReference type="GO" id="GO:0005829">
    <property type="term" value="C:cytosol"/>
    <property type="evidence" value="ECO:0007669"/>
    <property type="project" value="TreeGrafter"/>
</dbReference>
<dbReference type="InterPro" id="IPR053905">
    <property type="entry name" value="EF-G-like_DII"/>
</dbReference>
<reference evidence="11 12" key="1">
    <citation type="journal article" date="2016" name="Nat. Commun.">
        <title>Thousands of microbial genomes shed light on interconnected biogeochemical processes in an aquifer system.</title>
        <authorList>
            <person name="Anantharaman K."/>
            <person name="Brown C.T."/>
            <person name="Hug L.A."/>
            <person name="Sharon I."/>
            <person name="Castelle C.J."/>
            <person name="Probst A.J."/>
            <person name="Thomas B.C."/>
            <person name="Singh A."/>
            <person name="Wilkins M.J."/>
            <person name="Karaoz U."/>
            <person name="Brodie E.L."/>
            <person name="Williams K.H."/>
            <person name="Hubbard S.S."/>
            <person name="Banfield J.F."/>
        </authorList>
    </citation>
    <scope>NUCLEOTIDE SEQUENCE [LARGE SCALE GENOMIC DNA]</scope>
</reference>
<dbReference type="InterPro" id="IPR000178">
    <property type="entry name" value="TF_IF2_bacterial-like"/>
</dbReference>
<dbReference type="CDD" id="cd01887">
    <property type="entry name" value="IF2_eIF5B"/>
    <property type="match status" value="1"/>
</dbReference>
<evidence type="ECO:0000259" key="10">
    <source>
        <dbReference type="PROSITE" id="PS51722"/>
    </source>
</evidence>
<dbReference type="SUPFAM" id="SSF52156">
    <property type="entry name" value="Initiation factor IF2/eIF5b, domain 3"/>
    <property type="match status" value="1"/>
</dbReference>
<dbReference type="SUPFAM" id="SSF50447">
    <property type="entry name" value="Translation proteins"/>
    <property type="match status" value="2"/>
</dbReference>
<comment type="subcellular location">
    <subcellularLocation>
        <location evidence="7">Cytoplasm</location>
    </subcellularLocation>
</comment>
<accession>A0A1F5NBA3</accession>
<dbReference type="FunFam" id="3.40.50.300:FF:000019">
    <property type="entry name" value="Translation initiation factor IF-2"/>
    <property type="match status" value="1"/>
</dbReference>
<dbReference type="PROSITE" id="PS51722">
    <property type="entry name" value="G_TR_2"/>
    <property type="match status" value="1"/>
</dbReference>